<name>A0A369AD72_9FIRM</name>
<sequence length="227" mass="26257">MKKVNEVMNLKKNNRLYQLIKDTNYIIFFIAYVVICSILVIIFEVSNTLFIKSDIMVRFELGLPIILQLILTYTVHRENQEIRIIKILFKIVFLYTLVCGALSLYELSFTYPSFVDDLVFHISKVQIVFQSVLAALLFICLIAKQVNKLVTIKPLIMTLFTILIVVIMQFGNKVIDSGLPFWIILITLFINIFNPVLLYILSYIAKGKLFRSSIESISSPLSKVKFR</sequence>
<protein>
    <submittedName>
        <fullName evidence="2">Uncharacterized protein</fullName>
    </submittedName>
</protein>
<gene>
    <name evidence="2" type="ORF">DFR58_1582</name>
</gene>
<keyword evidence="1" id="KW-0472">Membrane</keyword>
<feature type="transmembrane region" description="Helical" evidence="1">
    <location>
        <begin position="25"/>
        <end position="43"/>
    </location>
</feature>
<organism evidence="2 3">
    <name type="scientific">Anaerobacterium chartisolvens</name>
    <dbReference type="NCBI Taxonomy" id="1297424"/>
    <lineage>
        <taxon>Bacteria</taxon>
        <taxon>Bacillati</taxon>
        <taxon>Bacillota</taxon>
        <taxon>Clostridia</taxon>
        <taxon>Eubacteriales</taxon>
        <taxon>Oscillospiraceae</taxon>
        <taxon>Anaerobacterium</taxon>
    </lineage>
</organism>
<dbReference type="Proteomes" id="UP000253034">
    <property type="component" value="Unassembled WGS sequence"/>
</dbReference>
<feature type="transmembrane region" description="Helical" evidence="1">
    <location>
        <begin position="87"/>
        <end position="105"/>
    </location>
</feature>
<feature type="transmembrane region" description="Helical" evidence="1">
    <location>
        <begin position="181"/>
        <end position="201"/>
    </location>
</feature>
<evidence type="ECO:0000313" key="2">
    <source>
        <dbReference type="EMBL" id="RCX07131.1"/>
    </source>
</evidence>
<proteinExistence type="predicted"/>
<dbReference type="RefSeq" id="WP_114300486.1">
    <property type="nucleotide sequence ID" value="NZ_QPJT01000058.1"/>
</dbReference>
<keyword evidence="3" id="KW-1185">Reference proteome</keyword>
<dbReference type="AlphaFoldDB" id="A0A369AD72"/>
<dbReference type="EMBL" id="QPJT01000058">
    <property type="protein sequence ID" value="RCX07131.1"/>
    <property type="molecule type" value="Genomic_DNA"/>
</dbReference>
<evidence type="ECO:0000256" key="1">
    <source>
        <dbReference type="SAM" id="Phobius"/>
    </source>
</evidence>
<keyword evidence="1" id="KW-0812">Transmembrane</keyword>
<keyword evidence="1" id="KW-1133">Transmembrane helix</keyword>
<feature type="transmembrane region" description="Helical" evidence="1">
    <location>
        <begin position="155"/>
        <end position="175"/>
    </location>
</feature>
<evidence type="ECO:0000313" key="3">
    <source>
        <dbReference type="Proteomes" id="UP000253034"/>
    </source>
</evidence>
<feature type="transmembrane region" description="Helical" evidence="1">
    <location>
        <begin position="125"/>
        <end position="143"/>
    </location>
</feature>
<comment type="caution">
    <text evidence="2">The sequence shown here is derived from an EMBL/GenBank/DDBJ whole genome shotgun (WGS) entry which is preliminary data.</text>
</comment>
<reference evidence="2 3" key="1">
    <citation type="submission" date="2018-07" db="EMBL/GenBank/DDBJ databases">
        <title>Genomic Encyclopedia of Type Strains, Phase IV (KMG-IV): sequencing the most valuable type-strain genomes for metagenomic binning, comparative biology and taxonomic classification.</title>
        <authorList>
            <person name="Goeker M."/>
        </authorList>
    </citation>
    <scope>NUCLEOTIDE SEQUENCE [LARGE SCALE GENOMIC DNA]</scope>
    <source>
        <strain evidence="2 3">DSM 27016</strain>
    </source>
</reference>
<dbReference type="OrthoDB" id="9989251at2"/>
<feature type="transmembrane region" description="Helical" evidence="1">
    <location>
        <begin position="55"/>
        <end position="75"/>
    </location>
</feature>
<accession>A0A369AD72</accession>